<sequence length="248" mass="27319">MNETLSILRNHRSVRQFTDTPLTEEEILTLVEAAQSASTSSFIQAYSIIGVKNRDTKKELARLAGGQDYVLENGHFFIFCADLHRHTVAAEMEDVSISDTISTTEKFIVATVDASLAAQNASIAAESLGLGICYIGGLRNNIEAVSELLQLPDHVIPLYGLAVGHPAGETAIKPRLPVPAVYMEETYANDKDAKVRLTAYNETISDYYKERTGGKRNDSWTSQMTNMLATPSRLHMKEFVQGKGMMKS</sequence>
<dbReference type="NCBIfam" id="NF008033">
    <property type="entry name" value="PRK10765.1"/>
    <property type="match status" value="1"/>
</dbReference>
<reference evidence="8" key="1">
    <citation type="submission" date="2019-07" db="EMBL/GenBank/DDBJ databases">
        <title>Bacillus alkalisoli sp. nov. isolated from saline soil.</title>
        <authorList>
            <person name="Sun J.-Q."/>
            <person name="Xu L."/>
        </authorList>
    </citation>
    <scope>NUCLEOTIDE SEQUENCE [LARGE SCALE GENOMIC DNA]</scope>
    <source>
        <strain evidence="8">M4U3P1</strain>
    </source>
</reference>
<dbReference type="PANTHER" id="PTHR43425">
    <property type="entry name" value="OXYGEN-INSENSITIVE NADPH NITROREDUCTASE"/>
    <property type="match status" value="1"/>
</dbReference>
<evidence type="ECO:0000256" key="3">
    <source>
        <dbReference type="ARBA" id="ARBA00022643"/>
    </source>
</evidence>
<evidence type="ECO:0000256" key="2">
    <source>
        <dbReference type="ARBA" id="ARBA00022630"/>
    </source>
</evidence>
<dbReference type="PIRSF" id="PIRSF005426">
    <property type="entry name" value="Frp"/>
    <property type="match status" value="1"/>
</dbReference>
<proteinExistence type="inferred from homology"/>
<dbReference type="CDD" id="cd02146">
    <property type="entry name" value="NfsA-like"/>
    <property type="match status" value="1"/>
</dbReference>
<evidence type="ECO:0000313" key="7">
    <source>
        <dbReference type="EMBL" id="QKS71593.1"/>
    </source>
</evidence>
<evidence type="ECO:0000256" key="5">
    <source>
        <dbReference type="PIRNR" id="PIRNR005426"/>
    </source>
</evidence>
<dbReference type="SUPFAM" id="SSF55469">
    <property type="entry name" value="FMN-dependent nitroreductase-like"/>
    <property type="match status" value="1"/>
</dbReference>
<dbReference type="GO" id="GO:0052873">
    <property type="term" value="F:FMN reductase (NADPH) activity"/>
    <property type="evidence" value="ECO:0007669"/>
    <property type="project" value="UniProtKB-EC"/>
</dbReference>
<evidence type="ECO:0000256" key="4">
    <source>
        <dbReference type="ARBA" id="ARBA00023002"/>
    </source>
</evidence>
<evidence type="ECO:0000313" key="8">
    <source>
        <dbReference type="Proteomes" id="UP000318138"/>
    </source>
</evidence>
<dbReference type="InterPro" id="IPR016446">
    <property type="entry name" value="Flavin_OxRdtase_Frp"/>
</dbReference>
<name>A0A859FE02_9BACI</name>
<dbReference type="EC" id="1.5.1.38" evidence="7"/>
<dbReference type="InterPro" id="IPR029479">
    <property type="entry name" value="Nitroreductase"/>
</dbReference>
<keyword evidence="5" id="KW-0521">NADP</keyword>
<evidence type="ECO:0000256" key="1">
    <source>
        <dbReference type="ARBA" id="ARBA00008366"/>
    </source>
</evidence>
<keyword evidence="2 5" id="KW-0285">Flavoprotein</keyword>
<comment type="similarity">
    <text evidence="1 5">Belongs to the flavin oxidoreductase frp family.</text>
</comment>
<evidence type="ECO:0000259" key="6">
    <source>
        <dbReference type="Pfam" id="PF00881"/>
    </source>
</evidence>
<dbReference type="RefSeq" id="WP_176009628.1">
    <property type="nucleotide sequence ID" value="NZ_CP041372.2"/>
</dbReference>
<keyword evidence="8" id="KW-1185">Reference proteome</keyword>
<dbReference type="Pfam" id="PF00881">
    <property type="entry name" value="Nitroreductase"/>
    <property type="match status" value="1"/>
</dbReference>
<dbReference type="Proteomes" id="UP000318138">
    <property type="component" value="Chromosome"/>
</dbReference>
<dbReference type="InterPro" id="IPR000415">
    <property type="entry name" value="Nitroreductase-like"/>
</dbReference>
<keyword evidence="3 5" id="KW-0288">FMN</keyword>
<dbReference type="AlphaFoldDB" id="A0A859FE02"/>
<organism evidence="7 8">
    <name type="scientific">Paenalkalicoccus suaedae</name>
    <dbReference type="NCBI Taxonomy" id="2592382"/>
    <lineage>
        <taxon>Bacteria</taxon>
        <taxon>Bacillati</taxon>
        <taxon>Bacillota</taxon>
        <taxon>Bacilli</taxon>
        <taxon>Bacillales</taxon>
        <taxon>Bacillaceae</taxon>
        <taxon>Paenalkalicoccus</taxon>
    </lineage>
</organism>
<feature type="domain" description="Nitroreductase" evidence="6">
    <location>
        <begin position="8"/>
        <end position="165"/>
    </location>
</feature>
<dbReference type="KEGG" id="psua:FLK61_33430"/>
<gene>
    <name evidence="7" type="primary">nfsA</name>
    <name evidence="7" type="ORF">FLK61_33430</name>
</gene>
<dbReference type="EMBL" id="CP041372">
    <property type="protein sequence ID" value="QKS71593.1"/>
    <property type="molecule type" value="Genomic_DNA"/>
</dbReference>
<dbReference type="Gene3D" id="3.40.109.10">
    <property type="entry name" value="NADH Oxidase"/>
    <property type="match status" value="1"/>
</dbReference>
<accession>A0A859FE02</accession>
<protein>
    <submittedName>
        <fullName evidence="7">Oxygen-insensitive NADPH nitroreductase</fullName>
        <ecNumber evidence="7">1.5.1.38</ecNumber>
    </submittedName>
</protein>
<dbReference type="PANTHER" id="PTHR43425:SF3">
    <property type="entry name" value="NADPH-DEPENDENT OXIDOREDUCTASE"/>
    <property type="match status" value="1"/>
</dbReference>
<keyword evidence="4 5" id="KW-0560">Oxidoreductase</keyword>